<proteinExistence type="predicted"/>
<comment type="caution">
    <text evidence="2">The sequence shown here is derived from an EMBL/GenBank/DDBJ whole genome shotgun (WGS) entry which is preliminary data.</text>
</comment>
<protein>
    <recommendedName>
        <fullName evidence="1">Serine aminopeptidase S33 domain-containing protein</fullName>
    </recommendedName>
</protein>
<dbReference type="ESTHER" id="9euro-w9y9n2">
    <property type="family name" value="MpaH"/>
</dbReference>
<dbReference type="eggNOG" id="ENOG502QT3R">
    <property type="taxonomic scope" value="Eukaryota"/>
</dbReference>
<dbReference type="AlphaFoldDB" id="W9Y9N2"/>
<evidence type="ECO:0000313" key="2">
    <source>
        <dbReference type="EMBL" id="EXJ85941.1"/>
    </source>
</evidence>
<dbReference type="Pfam" id="PF12146">
    <property type="entry name" value="Hydrolase_4"/>
    <property type="match status" value="1"/>
</dbReference>
<dbReference type="HOGENOM" id="CLU_036837_0_0_1"/>
<accession>W9Y9N2</accession>
<gene>
    <name evidence="2" type="ORF">A1O1_06310</name>
</gene>
<dbReference type="EMBL" id="AMWN01000005">
    <property type="protein sequence ID" value="EXJ85941.1"/>
    <property type="molecule type" value="Genomic_DNA"/>
</dbReference>
<evidence type="ECO:0000313" key="3">
    <source>
        <dbReference type="Proteomes" id="UP000019484"/>
    </source>
</evidence>
<dbReference type="SUPFAM" id="SSF53474">
    <property type="entry name" value="alpha/beta-Hydrolases"/>
    <property type="match status" value="1"/>
</dbReference>
<organism evidence="2 3">
    <name type="scientific">Capronia coronata CBS 617.96</name>
    <dbReference type="NCBI Taxonomy" id="1182541"/>
    <lineage>
        <taxon>Eukaryota</taxon>
        <taxon>Fungi</taxon>
        <taxon>Dikarya</taxon>
        <taxon>Ascomycota</taxon>
        <taxon>Pezizomycotina</taxon>
        <taxon>Eurotiomycetes</taxon>
        <taxon>Chaetothyriomycetidae</taxon>
        <taxon>Chaetothyriales</taxon>
        <taxon>Herpotrichiellaceae</taxon>
        <taxon>Capronia</taxon>
    </lineage>
</organism>
<dbReference type="InterPro" id="IPR029058">
    <property type="entry name" value="AB_hydrolase_fold"/>
</dbReference>
<sequence length="421" mass="47599">MSSFYVVEHTIPCQHIREYPRALSGSQEDVLQLAVKQYIPKDNPNPQPGDVTIIGAHANAFPKELYEPLWDDIHARSKTNGFRIRSIWIADVAQQGQSSVLNEQLLGNDPSWNDHARDLLHLINLKRDQMPRPLIGIGHSMGGNHLVNLAYIHPRLLTTLVLIDPVIQIHSSVAPEAGPSPARLSTFRRDVWPSREEAAKGFKASKFYQAWDPRVLDRWIQYGLRDMPTLIHPEKKEPPKVTLTTSLHQEVFTFLRPNYEGYGYNGKPVNRKTHPDVNPTVPTIYPFYRAEAHQAFFRLEELRPSVLYIFGGKSEVGTPESCKAKMEHTGVGVGGSGGAPAGRVKSVLFEDIGHLIAMEAVDRTAEHSSAWIASEMKIWKEDEDEHNQIWQAKSLLEKQTVDERWKTMIGGPLRNPKQTKL</sequence>
<feature type="domain" description="Serine aminopeptidase S33" evidence="1">
    <location>
        <begin position="95"/>
        <end position="194"/>
    </location>
</feature>
<dbReference type="InterPro" id="IPR022742">
    <property type="entry name" value="Hydrolase_4"/>
</dbReference>
<reference evidence="2 3" key="1">
    <citation type="submission" date="2013-03" db="EMBL/GenBank/DDBJ databases">
        <title>The Genome Sequence of Capronia coronata CBS 617.96.</title>
        <authorList>
            <consortium name="The Broad Institute Genomics Platform"/>
            <person name="Cuomo C."/>
            <person name="de Hoog S."/>
            <person name="Gorbushina A."/>
            <person name="Walker B."/>
            <person name="Young S.K."/>
            <person name="Zeng Q."/>
            <person name="Gargeya S."/>
            <person name="Fitzgerald M."/>
            <person name="Haas B."/>
            <person name="Abouelleil A."/>
            <person name="Allen A.W."/>
            <person name="Alvarado L."/>
            <person name="Arachchi H.M."/>
            <person name="Berlin A.M."/>
            <person name="Chapman S.B."/>
            <person name="Gainer-Dewar J."/>
            <person name="Goldberg J."/>
            <person name="Griggs A."/>
            <person name="Gujja S."/>
            <person name="Hansen M."/>
            <person name="Howarth C."/>
            <person name="Imamovic A."/>
            <person name="Ireland A."/>
            <person name="Larimer J."/>
            <person name="McCowan C."/>
            <person name="Murphy C."/>
            <person name="Pearson M."/>
            <person name="Poon T.W."/>
            <person name="Priest M."/>
            <person name="Roberts A."/>
            <person name="Saif S."/>
            <person name="Shea T."/>
            <person name="Sisk P."/>
            <person name="Sykes S."/>
            <person name="Wortman J."/>
            <person name="Nusbaum C."/>
            <person name="Birren B."/>
        </authorList>
    </citation>
    <scope>NUCLEOTIDE SEQUENCE [LARGE SCALE GENOMIC DNA]</scope>
    <source>
        <strain evidence="2 3">CBS 617.96</strain>
    </source>
</reference>
<keyword evidence="3" id="KW-1185">Reference proteome</keyword>
<dbReference type="GeneID" id="19161178"/>
<dbReference type="STRING" id="1182541.W9Y9N2"/>
<dbReference type="OrthoDB" id="94039at2759"/>
<dbReference type="Proteomes" id="UP000019484">
    <property type="component" value="Unassembled WGS sequence"/>
</dbReference>
<dbReference type="Gene3D" id="3.40.50.1820">
    <property type="entry name" value="alpha/beta hydrolase"/>
    <property type="match status" value="1"/>
</dbReference>
<dbReference type="RefSeq" id="XP_007725379.1">
    <property type="nucleotide sequence ID" value="XM_007727189.1"/>
</dbReference>
<name>W9Y9N2_9EURO</name>
<evidence type="ECO:0000259" key="1">
    <source>
        <dbReference type="Pfam" id="PF12146"/>
    </source>
</evidence>